<sequence length="86" mass="10001">MVRWGGAVLESRFESLFAELESIITDYRGLRRHLEGDGRDKRSLQSLQKQIQMLNAENVLLRERQEGVCLRLSELLAQVSQWENEA</sequence>
<evidence type="ECO:0000313" key="1">
    <source>
        <dbReference type="EMBL" id="CDQ11370.1"/>
    </source>
</evidence>
<name>A0A060USH3_9PROT</name>
<reference evidence="2 3" key="3">
    <citation type="submission" date="2017-03" db="EMBL/GenBank/DDBJ databases">
        <authorList>
            <person name="Regsiter A."/>
            <person name="William W."/>
        </authorList>
    </citation>
    <scope>NUCLEOTIDE SEQUENCE [LARGE SCALE GENOMIC DNA]</scope>
    <source>
        <strain evidence="2">PRJEB5721</strain>
    </source>
</reference>
<dbReference type="EMBL" id="CCCS020000049">
    <property type="protein sequence ID" value="CDQ11370.1"/>
    <property type="molecule type" value="Genomic_DNA"/>
</dbReference>
<organism evidence="1">
    <name type="scientific">Acidithiobacillus ferrivorans</name>
    <dbReference type="NCBI Taxonomy" id="160808"/>
    <lineage>
        <taxon>Bacteria</taxon>
        <taxon>Pseudomonadati</taxon>
        <taxon>Pseudomonadota</taxon>
        <taxon>Acidithiobacillia</taxon>
        <taxon>Acidithiobacillales</taxon>
        <taxon>Acidithiobacillaceae</taxon>
        <taxon>Acidithiobacillus</taxon>
    </lineage>
</organism>
<proteinExistence type="predicted"/>
<protein>
    <submittedName>
        <fullName evidence="1">Uncharacterized protein</fullName>
    </submittedName>
</protein>
<reference evidence="1" key="2">
    <citation type="submission" date="2014-07" db="EMBL/GenBank/DDBJ databases">
        <title>Initial genome analysis of the psychrotolerant acidophile Acidithiobacillus ferrivorans CF27: insights into iron and sulfur oxidation pathways and into biofilm formation.</title>
        <authorList>
            <person name="Talla E."/>
            <person name="Hedrich S."/>
            <person name="Mangenot S."/>
            <person name="Ji B."/>
            <person name="Johnson D.B."/>
            <person name="Barbe V."/>
            <person name="Bonnefoy V."/>
        </authorList>
    </citation>
    <scope>NUCLEOTIDE SEQUENCE [LARGE SCALE GENOMIC DNA]</scope>
    <source>
        <strain evidence="1">CF27</strain>
    </source>
</reference>
<dbReference type="Proteomes" id="UP000193925">
    <property type="component" value="Chromosome AFERRI"/>
</dbReference>
<reference evidence="1" key="1">
    <citation type="submission" date="2014-03" db="EMBL/GenBank/DDBJ databases">
        <authorList>
            <person name="Genoscope - CEA"/>
        </authorList>
    </citation>
    <scope>NUCLEOTIDE SEQUENCE [LARGE SCALE GENOMIC DNA]</scope>
    <source>
        <strain evidence="1">CF27</strain>
    </source>
</reference>
<evidence type="ECO:0000313" key="2">
    <source>
        <dbReference type="EMBL" id="SMH67729.1"/>
    </source>
</evidence>
<dbReference type="AlphaFoldDB" id="A0A060USH3"/>
<gene>
    <name evidence="2" type="ORF">AFERRI_50931</name>
    <name evidence="1" type="ORF">AFERRI_530265</name>
</gene>
<dbReference type="EMBL" id="LT841305">
    <property type="protein sequence ID" value="SMH67729.1"/>
    <property type="molecule type" value="Genomic_DNA"/>
</dbReference>
<accession>A0A060USH3</accession>
<evidence type="ECO:0000313" key="3">
    <source>
        <dbReference type="Proteomes" id="UP000193925"/>
    </source>
</evidence>
<keyword evidence="3" id="KW-1185">Reference proteome</keyword>